<comment type="caution">
    <text evidence="1">The sequence shown here is derived from an EMBL/GenBank/DDBJ whole genome shotgun (WGS) entry which is preliminary data.</text>
</comment>
<organism evidence="1 2">
    <name type="scientific">Dissostichus mawsoni</name>
    <name type="common">Antarctic cod</name>
    <dbReference type="NCBI Taxonomy" id="36200"/>
    <lineage>
        <taxon>Eukaryota</taxon>
        <taxon>Metazoa</taxon>
        <taxon>Chordata</taxon>
        <taxon>Craniata</taxon>
        <taxon>Vertebrata</taxon>
        <taxon>Euteleostomi</taxon>
        <taxon>Actinopterygii</taxon>
        <taxon>Neopterygii</taxon>
        <taxon>Teleostei</taxon>
        <taxon>Neoteleostei</taxon>
        <taxon>Acanthomorphata</taxon>
        <taxon>Eupercaria</taxon>
        <taxon>Perciformes</taxon>
        <taxon>Notothenioidei</taxon>
        <taxon>Nototheniidae</taxon>
        <taxon>Dissostichus</taxon>
    </lineage>
</organism>
<dbReference type="Proteomes" id="UP000518266">
    <property type="component" value="Unassembled WGS sequence"/>
</dbReference>
<proteinExistence type="predicted"/>
<accession>A0A7J5YM15</accession>
<dbReference type="EMBL" id="JAAKFY010000010">
    <property type="protein sequence ID" value="KAF3850562.1"/>
    <property type="molecule type" value="Genomic_DNA"/>
</dbReference>
<evidence type="ECO:0000313" key="2">
    <source>
        <dbReference type="Proteomes" id="UP000518266"/>
    </source>
</evidence>
<sequence length="205" mass="22565">MKHSWVQVKEAGGFRGISGSTRGVWLDFFKLHFTFQLLSVPLDPIRGGHREGGGVWVVVVVVVEVGVTGRVGACSWADNPGNFRLYVSALSRKGGVWSLGLWMVGGFGDLAGSQPQQEAHWFHTDKKSTPPPSVPFFHFMCSSNIHTPLIATAPPRLPHASCSEFSLPWIFFSHHADGPLALPDGSLFPPPPPPRSCFTQRWRRL</sequence>
<protein>
    <submittedName>
        <fullName evidence="1">Uncharacterized protein</fullName>
    </submittedName>
</protein>
<dbReference type="AlphaFoldDB" id="A0A7J5YM15"/>
<name>A0A7J5YM15_DISMA</name>
<gene>
    <name evidence="1" type="ORF">F7725_012334</name>
</gene>
<evidence type="ECO:0000313" key="1">
    <source>
        <dbReference type="EMBL" id="KAF3850562.1"/>
    </source>
</evidence>
<keyword evidence="2" id="KW-1185">Reference proteome</keyword>
<reference evidence="1 2" key="1">
    <citation type="submission" date="2020-03" db="EMBL/GenBank/DDBJ databases">
        <title>Dissostichus mawsoni Genome sequencing and assembly.</title>
        <authorList>
            <person name="Park H."/>
        </authorList>
    </citation>
    <scope>NUCLEOTIDE SEQUENCE [LARGE SCALE GENOMIC DNA]</scope>
    <source>
        <strain evidence="1">DM0001</strain>
        <tissue evidence="1">Muscle</tissue>
    </source>
</reference>